<proteinExistence type="predicted"/>
<keyword evidence="3" id="KW-1185">Reference proteome</keyword>
<feature type="region of interest" description="Disordered" evidence="1">
    <location>
        <begin position="52"/>
        <end position="124"/>
    </location>
</feature>
<evidence type="ECO:0000313" key="3">
    <source>
        <dbReference type="Proteomes" id="UP000774617"/>
    </source>
</evidence>
<protein>
    <submittedName>
        <fullName evidence="2">Uncharacterized protein</fullName>
    </submittedName>
</protein>
<dbReference type="Proteomes" id="UP000774617">
    <property type="component" value="Unassembled WGS sequence"/>
</dbReference>
<reference evidence="2 3" key="1">
    <citation type="journal article" date="2021" name="Nat. Commun.">
        <title>Genetic determinants of endophytism in the Arabidopsis root mycobiome.</title>
        <authorList>
            <person name="Mesny F."/>
            <person name="Miyauchi S."/>
            <person name="Thiergart T."/>
            <person name="Pickel B."/>
            <person name="Atanasova L."/>
            <person name="Karlsson M."/>
            <person name="Huettel B."/>
            <person name="Barry K.W."/>
            <person name="Haridas S."/>
            <person name="Chen C."/>
            <person name="Bauer D."/>
            <person name="Andreopoulos W."/>
            <person name="Pangilinan J."/>
            <person name="LaButti K."/>
            <person name="Riley R."/>
            <person name="Lipzen A."/>
            <person name="Clum A."/>
            <person name="Drula E."/>
            <person name="Henrissat B."/>
            <person name="Kohler A."/>
            <person name="Grigoriev I.V."/>
            <person name="Martin F.M."/>
            <person name="Hacquard S."/>
        </authorList>
    </citation>
    <scope>NUCLEOTIDE SEQUENCE [LARGE SCALE GENOMIC DNA]</scope>
    <source>
        <strain evidence="2 3">MPI-SDFR-AT-0080</strain>
    </source>
</reference>
<name>A0ABQ8GTS6_9PEZI</name>
<feature type="region of interest" description="Disordered" evidence="1">
    <location>
        <begin position="162"/>
        <end position="213"/>
    </location>
</feature>
<comment type="caution">
    <text evidence="2">The sequence shown here is derived from an EMBL/GenBank/DDBJ whole genome shotgun (WGS) entry which is preliminary data.</text>
</comment>
<organism evidence="2 3">
    <name type="scientific">Macrophomina phaseolina</name>
    <dbReference type="NCBI Taxonomy" id="35725"/>
    <lineage>
        <taxon>Eukaryota</taxon>
        <taxon>Fungi</taxon>
        <taxon>Dikarya</taxon>
        <taxon>Ascomycota</taxon>
        <taxon>Pezizomycotina</taxon>
        <taxon>Dothideomycetes</taxon>
        <taxon>Dothideomycetes incertae sedis</taxon>
        <taxon>Botryosphaeriales</taxon>
        <taxon>Botryosphaeriaceae</taxon>
        <taxon>Macrophomina</taxon>
    </lineage>
</organism>
<feature type="compositionally biased region" description="Pro residues" evidence="1">
    <location>
        <begin position="60"/>
        <end position="72"/>
    </location>
</feature>
<feature type="compositionally biased region" description="Low complexity" evidence="1">
    <location>
        <begin position="10"/>
        <end position="30"/>
    </location>
</feature>
<accession>A0ABQ8GTS6</accession>
<gene>
    <name evidence="2" type="ORF">B0J12DRAFT_7143</name>
</gene>
<evidence type="ECO:0000313" key="2">
    <source>
        <dbReference type="EMBL" id="KAH7064674.1"/>
    </source>
</evidence>
<sequence length="213" mass="22375">MGPSSSGKRLTSSVSQLTSSFSPPLARLTDGLGGLGAGNAKLGLACELPPCRIEERGPRPRPQPRQAAPPAPAIGLPESIPFARRQPDSPSPGLPVSPTTTEPAAAGAPLLPRGAQPSQPANTRGGWQLVTCVSRQPDVAARQELDAVCVKTANRTQMEIPLFSSSHGALKTRERKSACPPPSDPARPRSRVRPLKQHNQVILVPPQPSSIQN</sequence>
<feature type="region of interest" description="Disordered" evidence="1">
    <location>
        <begin position="1"/>
        <end position="39"/>
    </location>
</feature>
<feature type="compositionally biased region" description="Low complexity" evidence="1">
    <location>
        <begin position="98"/>
        <end position="117"/>
    </location>
</feature>
<dbReference type="EMBL" id="JAGTJR010000001">
    <property type="protein sequence ID" value="KAH7064674.1"/>
    <property type="molecule type" value="Genomic_DNA"/>
</dbReference>
<evidence type="ECO:0000256" key="1">
    <source>
        <dbReference type="SAM" id="MobiDB-lite"/>
    </source>
</evidence>